<keyword evidence="2" id="KW-0812">Transmembrane</keyword>
<feature type="transmembrane region" description="Helical" evidence="2">
    <location>
        <begin position="55"/>
        <end position="75"/>
    </location>
</feature>
<evidence type="ECO:0000256" key="1">
    <source>
        <dbReference type="SAM" id="MobiDB-lite"/>
    </source>
</evidence>
<proteinExistence type="predicted"/>
<feature type="transmembrane region" description="Helical" evidence="2">
    <location>
        <begin position="15"/>
        <end position="35"/>
    </location>
</feature>
<keyword evidence="2" id="KW-1133">Transmembrane helix</keyword>
<organism evidence="3 4">
    <name type="scientific">Rathayibacter iranicus</name>
    <dbReference type="NCBI Taxonomy" id="59737"/>
    <lineage>
        <taxon>Bacteria</taxon>
        <taxon>Bacillati</taxon>
        <taxon>Actinomycetota</taxon>
        <taxon>Actinomycetes</taxon>
        <taxon>Micrococcales</taxon>
        <taxon>Microbacteriaceae</taxon>
        <taxon>Rathayibacter</taxon>
    </lineage>
</organism>
<feature type="transmembrane region" description="Helical" evidence="2">
    <location>
        <begin position="117"/>
        <end position="135"/>
    </location>
</feature>
<evidence type="ECO:0000313" key="3">
    <source>
        <dbReference type="EMBL" id="AZZ54976.1"/>
    </source>
</evidence>
<keyword evidence="2" id="KW-0472">Membrane</keyword>
<dbReference type="EMBL" id="CP028130">
    <property type="protein sequence ID" value="AZZ54976.1"/>
    <property type="molecule type" value="Genomic_DNA"/>
</dbReference>
<dbReference type="Pfam" id="PF10935">
    <property type="entry name" value="DUF2637"/>
    <property type="match status" value="1"/>
</dbReference>
<feature type="compositionally biased region" description="Polar residues" evidence="1">
    <location>
        <begin position="235"/>
        <end position="247"/>
    </location>
</feature>
<gene>
    <name evidence="3" type="ORF">C7V51_03060</name>
</gene>
<evidence type="ECO:0000256" key="2">
    <source>
        <dbReference type="SAM" id="Phobius"/>
    </source>
</evidence>
<protein>
    <submittedName>
        <fullName evidence="3">DUF2637 domain-containing protein</fullName>
    </submittedName>
</protein>
<sequence length="262" mass="27803">MAESRRTATISPDRWYVGVSAIVLVGLIMAASYVFSFTAITEAAVWTGNPAPTHWLAAVFIDGAIVTYTITYAVFRSRGEHARRSLFFLYLFTAVSVAVNAAHSASFWDWDFAEPQAQFGVLIAVAAPVAALLASEEVVRLAFQRPLSKAGPAVILASESAPETDARPSVQDSSAVSALEPTLEPVVVPNATATCAGIDGDDGWPPSLIDQVAPDAGTVREQMVSAEGLDAPVTETPTDVQPSSLRPTQEDADVFYGLHSYS</sequence>
<dbReference type="InterPro" id="IPR021235">
    <property type="entry name" value="DUF2637"/>
</dbReference>
<dbReference type="AlphaFoldDB" id="A0AAD1ELF3"/>
<dbReference type="Proteomes" id="UP000283946">
    <property type="component" value="Chromosome"/>
</dbReference>
<reference evidence="3 4" key="1">
    <citation type="submission" date="2018-03" db="EMBL/GenBank/DDBJ databases">
        <title>Bacteriophage NCPPB3778 and a type I-E CRISPR drive the evolution of the US Biological Select Agent, Rathayibacter toxicus.</title>
        <authorList>
            <person name="Davis E.W.II."/>
            <person name="Tabima J.F."/>
            <person name="Weisberg A.J."/>
            <person name="Dantas Lopes L."/>
            <person name="Wiseman M.S."/>
            <person name="Wiseman M.S."/>
            <person name="Pupko T."/>
            <person name="Belcher M.S."/>
            <person name="Sechler A.J."/>
            <person name="Tancos M.A."/>
            <person name="Schroeder B.K."/>
            <person name="Murray T.D."/>
            <person name="Luster D.G."/>
            <person name="Schneider W.L."/>
            <person name="Rogers E."/>
            <person name="Andreote F.D."/>
            <person name="Grunwald N.J."/>
            <person name="Putnam M.L."/>
            <person name="Chang J.H."/>
        </authorList>
    </citation>
    <scope>NUCLEOTIDE SEQUENCE [LARGE SCALE GENOMIC DNA]</scope>
    <source>
        <strain evidence="3 4">NCCPB 2253</strain>
    </source>
</reference>
<feature type="transmembrane region" description="Helical" evidence="2">
    <location>
        <begin position="87"/>
        <end position="105"/>
    </location>
</feature>
<evidence type="ECO:0000313" key="4">
    <source>
        <dbReference type="Proteomes" id="UP000283946"/>
    </source>
</evidence>
<name>A0AAD1ELF3_9MICO</name>
<feature type="region of interest" description="Disordered" evidence="1">
    <location>
        <begin position="223"/>
        <end position="249"/>
    </location>
</feature>
<dbReference type="KEGG" id="ria:C7V51_03060"/>
<dbReference type="RefSeq" id="WP_104354163.1">
    <property type="nucleotide sequence ID" value="NZ_CP028130.1"/>
</dbReference>
<accession>A0AAD1ELF3</accession>